<reference evidence="1" key="1">
    <citation type="submission" date="2019-11" db="EMBL/GenBank/DDBJ databases">
        <authorList>
            <person name="Feng L."/>
        </authorList>
    </citation>
    <scope>NUCLEOTIDE SEQUENCE</scope>
    <source>
        <strain evidence="1">ElimosumLFYP34</strain>
    </source>
</reference>
<sequence length="96" mass="11100">MDETEVKAAETAMRDKRRGIKGMEKWGERAYTTAIRALEKQIPVEAREQFSYDGTFEPHCPVCSCRLEDYGYSDDPKESDLRYCPECGQRLEIKEG</sequence>
<dbReference type="SUPFAM" id="SSF57924">
    <property type="entry name" value="Inhibitor of apoptosis (IAP) repeat"/>
    <property type="match status" value="1"/>
</dbReference>
<name>A0A6N3FPX1_EUBLI</name>
<protein>
    <submittedName>
        <fullName evidence="1">Uncharacterized protein</fullName>
    </submittedName>
</protein>
<evidence type="ECO:0000313" key="1">
    <source>
        <dbReference type="EMBL" id="VYU54547.1"/>
    </source>
</evidence>
<accession>A0A6N3FPX1</accession>
<dbReference type="EMBL" id="CACRTR010000012">
    <property type="protein sequence ID" value="VYU54547.1"/>
    <property type="molecule type" value="Genomic_DNA"/>
</dbReference>
<organism evidence="1">
    <name type="scientific">Eubacterium limosum</name>
    <dbReference type="NCBI Taxonomy" id="1736"/>
    <lineage>
        <taxon>Bacteria</taxon>
        <taxon>Bacillati</taxon>
        <taxon>Bacillota</taxon>
        <taxon>Clostridia</taxon>
        <taxon>Eubacteriales</taxon>
        <taxon>Eubacteriaceae</taxon>
        <taxon>Eubacterium</taxon>
    </lineage>
</organism>
<proteinExistence type="predicted"/>
<dbReference type="AlphaFoldDB" id="A0A6N3FPX1"/>
<gene>
    <name evidence="1" type="ORF">ELLFYP34_00541</name>
</gene>